<dbReference type="EMBL" id="JBAMIC010002974">
    <property type="protein sequence ID" value="KAK7089100.1"/>
    <property type="molecule type" value="Genomic_DNA"/>
</dbReference>
<accession>A0AAN9ALF7</accession>
<dbReference type="PROSITE" id="PS50095">
    <property type="entry name" value="PLAT"/>
    <property type="match status" value="4"/>
</dbReference>
<comment type="caution">
    <text evidence="4">The sequence shown here is derived from an EMBL/GenBank/DDBJ whole genome shotgun (WGS) entry which is preliminary data.</text>
</comment>
<reference evidence="4 5" key="1">
    <citation type="submission" date="2024-02" db="EMBL/GenBank/DDBJ databases">
        <title>Chromosome-scale genome assembly of the rough periwinkle Littorina saxatilis.</title>
        <authorList>
            <person name="De Jode A."/>
            <person name="Faria R."/>
            <person name="Formenti G."/>
            <person name="Sims Y."/>
            <person name="Smith T.P."/>
            <person name="Tracey A."/>
            <person name="Wood J.M.D."/>
            <person name="Zagrodzka Z.B."/>
            <person name="Johannesson K."/>
            <person name="Butlin R.K."/>
            <person name="Leder E.H."/>
        </authorList>
    </citation>
    <scope>NUCLEOTIDE SEQUENCE [LARGE SCALE GENOMIC DNA]</scope>
    <source>
        <strain evidence="4">Snail1</strain>
        <tissue evidence="4">Muscle</tissue>
    </source>
</reference>
<dbReference type="CDD" id="cd01756">
    <property type="entry name" value="PLAT_repeat"/>
    <property type="match status" value="2"/>
</dbReference>
<dbReference type="Gene3D" id="2.40.180.10">
    <property type="entry name" value="Catalase core domain"/>
    <property type="match status" value="1"/>
</dbReference>
<evidence type="ECO:0000256" key="1">
    <source>
        <dbReference type="PROSITE-ProRule" id="PRU00152"/>
    </source>
</evidence>
<feature type="non-terminal residue" evidence="4">
    <location>
        <position position="571"/>
    </location>
</feature>
<dbReference type="AlphaFoldDB" id="A0AAN9ALF7"/>
<feature type="domain" description="PLAT" evidence="3">
    <location>
        <begin position="169"/>
        <end position="288"/>
    </location>
</feature>
<sequence length="571" mass="63397">MKGMSPSPGVTQRSHRPVSTTGQLARMVGCSDGASSRHVVPCEVTVTCSSRVAEAGQEPRMMIVVFGVRGATLPVTLRRDHASSKNANGYTMQVNLMDVAPVKKLRLQVDRRKATKGSFHLKKIELKNMATRTTTEFHHDGLLATGKEGSRTCVDIAAMECGRKLLEEIKYSFTVKTSSVNGAGTDANVYIVLFGVNGDSNELHLKTSETNRDPFEKGQEDVFPFRDVLSLGELYKMRVWHDNKGFGAAWHLASIDVRDHSNGRVYAFPCHRWLSSSDDDKQILRELTCGNPSRSPDSVSYEIEVTTADEDDSGTVHDGWLVLRGSTATTEVRLDLANSDQHRILRRGQTNCFTLNSPHLGKLETCTVGACERQDCSIQTAEGTKDWQCDQVTVTDTFTGIRTTFALKSRVPVSKKDGIVCNAVQWEETHWAKVKNLHPVKYEVAVYTGDVQRAGTDANVTITIFGTLCDTGKRPLKQRMRDLFERGQEDKFVLEALGLGVLTRVHMEHDNSGFNPGWLLDRVEVTDMGTNTTTVFRCGQWLDIDHGTTRDLVPSGAPVLWQEQQAFQGWT</sequence>
<feature type="compositionally biased region" description="Polar residues" evidence="2">
    <location>
        <begin position="8"/>
        <end position="22"/>
    </location>
</feature>
<comment type="caution">
    <text evidence="1">Lacks conserved residue(s) required for the propagation of feature annotation.</text>
</comment>
<feature type="domain" description="PLAT" evidence="3">
    <location>
        <begin position="440"/>
        <end position="556"/>
    </location>
</feature>
<dbReference type="PANTHER" id="PTHR45901">
    <property type="entry name" value="PROTEIN CBG12474"/>
    <property type="match status" value="1"/>
</dbReference>
<dbReference type="SMART" id="SM00308">
    <property type="entry name" value="LH2"/>
    <property type="match status" value="2"/>
</dbReference>
<evidence type="ECO:0000313" key="4">
    <source>
        <dbReference type="EMBL" id="KAK7089100.1"/>
    </source>
</evidence>
<name>A0AAN9ALF7_9CAEN</name>
<dbReference type="SUPFAM" id="SSF49723">
    <property type="entry name" value="Lipase/lipooxygenase domain (PLAT/LH2 domain)"/>
    <property type="match status" value="4"/>
</dbReference>
<feature type="domain" description="PLAT" evidence="3">
    <location>
        <begin position="299"/>
        <end position="425"/>
    </location>
</feature>
<proteinExistence type="predicted"/>
<dbReference type="InterPro" id="IPR052970">
    <property type="entry name" value="Inner_ear_hair_cell_LOXHD"/>
</dbReference>
<organism evidence="4 5">
    <name type="scientific">Littorina saxatilis</name>
    <dbReference type="NCBI Taxonomy" id="31220"/>
    <lineage>
        <taxon>Eukaryota</taxon>
        <taxon>Metazoa</taxon>
        <taxon>Spiralia</taxon>
        <taxon>Lophotrochozoa</taxon>
        <taxon>Mollusca</taxon>
        <taxon>Gastropoda</taxon>
        <taxon>Caenogastropoda</taxon>
        <taxon>Littorinimorpha</taxon>
        <taxon>Littorinoidea</taxon>
        <taxon>Littorinidae</taxon>
        <taxon>Littorina</taxon>
    </lineage>
</organism>
<gene>
    <name evidence="4" type="ORF">V1264_024285</name>
</gene>
<protein>
    <recommendedName>
        <fullName evidence="3">PLAT domain-containing protein</fullName>
    </recommendedName>
</protein>
<keyword evidence="5" id="KW-1185">Reference proteome</keyword>
<dbReference type="Gene3D" id="2.60.60.20">
    <property type="entry name" value="PLAT/LH2 domain"/>
    <property type="match status" value="3"/>
</dbReference>
<feature type="region of interest" description="Disordered" evidence="2">
    <location>
        <begin position="1"/>
        <end position="22"/>
    </location>
</feature>
<evidence type="ECO:0000256" key="2">
    <source>
        <dbReference type="SAM" id="MobiDB-lite"/>
    </source>
</evidence>
<evidence type="ECO:0000313" key="5">
    <source>
        <dbReference type="Proteomes" id="UP001374579"/>
    </source>
</evidence>
<dbReference type="PANTHER" id="PTHR45901:SF3">
    <property type="entry name" value="LIPOXYGENASE HOMOLOGY DOMAIN-CONTAINING PROTEIN 1"/>
    <property type="match status" value="1"/>
</dbReference>
<dbReference type="Proteomes" id="UP001374579">
    <property type="component" value="Unassembled WGS sequence"/>
</dbReference>
<dbReference type="InterPro" id="IPR036392">
    <property type="entry name" value="PLAT/LH2_dom_sf"/>
</dbReference>
<evidence type="ECO:0000259" key="3">
    <source>
        <dbReference type="PROSITE" id="PS50095"/>
    </source>
</evidence>
<dbReference type="InterPro" id="IPR001024">
    <property type="entry name" value="PLAT/LH2_dom"/>
</dbReference>
<feature type="domain" description="PLAT" evidence="3">
    <location>
        <begin position="40"/>
        <end position="157"/>
    </location>
</feature>
<dbReference type="Pfam" id="PF01477">
    <property type="entry name" value="PLAT"/>
    <property type="match status" value="3"/>
</dbReference>